<keyword evidence="1" id="KW-1133">Transmembrane helix</keyword>
<dbReference type="AlphaFoldDB" id="A0A0F6QZU1"/>
<sequence length="381" mass="42114">MPTQTLRLPHHLPELDGLRAIAALGVVVTHVSFQTGTGWGIAERFDYFVAVFFALSAFLLWRRRGLHSPARYFFSRFTRLVPAYLTCVIAVLLFFPATFTVKQVLVNLTSTQIYVAEGLAPGLTHLWSLCVEFAFYLVLPLLTMTIGTLAARTRIIVLIAAAVVSLGWGFLPFVADFEDGDINSQIWPPAYTLWFVVGMLAAEFEPHTARVQGLRWIRPLSWLPAIGCLWLASREFFGPLGLEHPEPGEFARRVLVGGIFAACVVVPVALLPRENSLLTTPLFQALGRWSYSIFLWHVALLSVAFPLTGISLFSGSTWDFCVILLATVALTIPVSAASYILVEKPARTWLNQWLAAYRRPGAHRQANAAATNNSSKSESPA</sequence>
<evidence type="ECO:0000256" key="1">
    <source>
        <dbReference type="SAM" id="Phobius"/>
    </source>
</evidence>
<keyword evidence="1" id="KW-0812">Transmembrane</keyword>
<dbReference type="InterPro" id="IPR050879">
    <property type="entry name" value="Acyltransferase_3"/>
</dbReference>
<dbReference type="HOGENOM" id="CLU_005679_1_3_11"/>
<feature type="domain" description="Acyltransferase 3" evidence="2">
    <location>
        <begin position="13"/>
        <end position="334"/>
    </location>
</feature>
<feature type="transmembrane region" description="Helical" evidence="1">
    <location>
        <begin position="253"/>
        <end position="272"/>
    </location>
</feature>
<dbReference type="EMBL" id="CP011311">
    <property type="protein sequence ID" value="AKE40053.1"/>
    <property type="molecule type" value="Genomic_DNA"/>
</dbReference>
<feature type="transmembrane region" description="Helical" evidence="1">
    <location>
        <begin position="320"/>
        <end position="342"/>
    </location>
</feature>
<dbReference type="InterPro" id="IPR002656">
    <property type="entry name" value="Acyl_transf_3_dom"/>
</dbReference>
<keyword evidence="1" id="KW-0472">Membrane</keyword>
<dbReference type="GO" id="GO:0016020">
    <property type="term" value="C:membrane"/>
    <property type="evidence" value="ECO:0007669"/>
    <property type="project" value="TreeGrafter"/>
</dbReference>
<reference evidence="3 4" key="1">
    <citation type="journal article" date="2015" name="Genome Announc.">
        <title>Complete Genome Sequence of Corynebacterium camporealensis DSM 44610, Isolated from the Milk of a Manchega Sheep with Subclinical Mastitis.</title>
        <authorList>
            <person name="Ruckert C."/>
            <person name="Albersmeier A."/>
            <person name="Winkler A."/>
            <person name="Tauch A."/>
        </authorList>
    </citation>
    <scope>NUCLEOTIDE SEQUENCE [LARGE SCALE GENOMIC DNA]</scope>
    <source>
        <strain evidence="3 4">DSM 44610</strain>
    </source>
</reference>
<dbReference type="KEGG" id="ccj:UL81_10600"/>
<name>A0A0F6QZU1_9CORY</name>
<dbReference type="GO" id="GO:0009103">
    <property type="term" value="P:lipopolysaccharide biosynthetic process"/>
    <property type="evidence" value="ECO:0007669"/>
    <property type="project" value="TreeGrafter"/>
</dbReference>
<dbReference type="RefSeq" id="WP_052097767.1">
    <property type="nucleotide sequence ID" value="NZ_CP011311.1"/>
</dbReference>
<evidence type="ECO:0000313" key="3">
    <source>
        <dbReference type="EMBL" id="AKE40053.1"/>
    </source>
</evidence>
<dbReference type="Proteomes" id="UP000033566">
    <property type="component" value="Chromosome"/>
</dbReference>
<protein>
    <submittedName>
        <fullName evidence="3">Putative acyltransferase</fullName>
    </submittedName>
</protein>
<evidence type="ECO:0000259" key="2">
    <source>
        <dbReference type="Pfam" id="PF01757"/>
    </source>
</evidence>
<feature type="transmembrane region" description="Helical" evidence="1">
    <location>
        <begin position="83"/>
        <end position="105"/>
    </location>
</feature>
<dbReference type="PANTHER" id="PTHR23028">
    <property type="entry name" value="ACETYLTRANSFERASE"/>
    <property type="match status" value="1"/>
</dbReference>
<keyword evidence="3" id="KW-0808">Transferase</keyword>
<feature type="transmembrane region" description="Helical" evidence="1">
    <location>
        <begin position="155"/>
        <end position="174"/>
    </location>
</feature>
<dbReference type="PANTHER" id="PTHR23028:SF53">
    <property type="entry name" value="ACYL_TRANSF_3 DOMAIN-CONTAINING PROTEIN"/>
    <property type="match status" value="1"/>
</dbReference>
<dbReference type="GO" id="GO:0016747">
    <property type="term" value="F:acyltransferase activity, transferring groups other than amino-acyl groups"/>
    <property type="evidence" value="ECO:0007669"/>
    <property type="project" value="InterPro"/>
</dbReference>
<evidence type="ECO:0000313" key="4">
    <source>
        <dbReference type="Proteomes" id="UP000033566"/>
    </source>
</evidence>
<feature type="transmembrane region" description="Helical" evidence="1">
    <location>
        <begin position="125"/>
        <end position="143"/>
    </location>
</feature>
<proteinExistence type="predicted"/>
<dbReference type="Pfam" id="PF01757">
    <property type="entry name" value="Acyl_transf_3"/>
    <property type="match status" value="1"/>
</dbReference>
<keyword evidence="3" id="KW-0012">Acyltransferase</keyword>
<feature type="transmembrane region" description="Helical" evidence="1">
    <location>
        <begin position="20"/>
        <end position="39"/>
    </location>
</feature>
<keyword evidence="4" id="KW-1185">Reference proteome</keyword>
<feature type="transmembrane region" description="Helical" evidence="1">
    <location>
        <begin position="293"/>
        <end position="314"/>
    </location>
</feature>
<feature type="transmembrane region" description="Helical" evidence="1">
    <location>
        <begin position="45"/>
        <end position="62"/>
    </location>
</feature>
<accession>A0A0F6QZU1</accession>
<gene>
    <name evidence="3" type="ORF">UL81_10600</name>
</gene>
<organism evidence="3 4">
    <name type="scientific">Corynebacterium camporealensis</name>
    <dbReference type="NCBI Taxonomy" id="161896"/>
    <lineage>
        <taxon>Bacteria</taxon>
        <taxon>Bacillati</taxon>
        <taxon>Actinomycetota</taxon>
        <taxon>Actinomycetes</taxon>
        <taxon>Mycobacteriales</taxon>
        <taxon>Corynebacteriaceae</taxon>
        <taxon>Corynebacterium</taxon>
    </lineage>
</organism>